<dbReference type="InterPro" id="IPR050463">
    <property type="entry name" value="Gfo/Idh/MocA_oxidrdct_glycsds"/>
</dbReference>
<dbReference type="Proteomes" id="UP000198983">
    <property type="component" value="Chromosome I"/>
</dbReference>
<dbReference type="PANTHER" id="PTHR43818">
    <property type="entry name" value="BCDNA.GH03377"/>
    <property type="match status" value="1"/>
</dbReference>
<reference evidence="3 4" key="1">
    <citation type="submission" date="2016-10" db="EMBL/GenBank/DDBJ databases">
        <authorList>
            <person name="de Groot N.N."/>
        </authorList>
    </citation>
    <scope>NUCLEOTIDE SEQUENCE [LARGE SCALE GENOMIC DNA]</scope>
    <source>
        <strain evidence="3 4">DSM 22024</strain>
    </source>
</reference>
<dbReference type="EMBL" id="LT629732">
    <property type="protein sequence ID" value="SDS07020.1"/>
    <property type="molecule type" value="Genomic_DNA"/>
</dbReference>
<dbReference type="SUPFAM" id="SSF55347">
    <property type="entry name" value="Glyceraldehyde-3-phosphate dehydrogenase-like, C-terminal domain"/>
    <property type="match status" value="1"/>
</dbReference>
<sequence length="406" mass="44807">MKIGVIGTGQFARSFISLWQKHPDVEAVYACDVVPERAKEHQEKYDLAGIFNDAEEMLASDEVDSVAVMTQRWTHGPLVLQALEAGKNVYSAVPMAISVDEIKAIIDKVTETGLIYMMGETSYYNPAVVWARGKVAEGAFGRVFYSEGDYIHDMDNGFYAAYQYSGGDDWKRTASYPPMLYPTHAIGGVLGALPTYATSVSCIGIKDDRGDGVFDKNVSLWGNDFSNMSALFHLADGGAMRTNEFRRVGYWQGHESRFRFYGTESVMEQTGHGATWSIKTEGEDYRKGDTLDISDLFYTRGTQVPEGFGDVDPALMQSFASGNAKVQDRSRLPKEFEGAHNGHEGSHHFLADDFVRAVTTKTQPPVNAWKAARFTLPGVIALESARQDGARLPIPDFGDGPENPAW</sequence>
<evidence type="ECO:0000313" key="4">
    <source>
        <dbReference type="Proteomes" id="UP000198983"/>
    </source>
</evidence>
<dbReference type="GO" id="GO:0000166">
    <property type="term" value="F:nucleotide binding"/>
    <property type="evidence" value="ECO:0007669"/>
    <property type="project" value="InterPro"/>
</dbReference>
<protein>
    <submittedName>
        <fullName evidence="3">Oxidoreductase family, NAD-binding Rossmann fold</fullName>
    </submittedName>
</protein>
<dbReference type="STRING" id="117157.SAMN04489717_1517"/>
<dbReference type="Gene3D" id="3.40.50.720">
    <property type="entry name" value="NAD(P)-binding Rossmann-like Domain"/>
    <property type="match status" value="1"/>
</dbReference>
<evidence type="ECO:0000256" key="1">
    <source>
        <dbReference type="ARBA" id="ARBA00023002"/>
    </source>
</evidence>
<dbReference type="RefSeq" id="WP_172804904.1">
    <property type="nucleotide sequence ID" value="NZ_LT629732.1"/>
</dbReference>
<keyword evidence="1" id="KW-0560">Oxidoreductase</keyword>
<accession>A0A1H1P7J5</accession>
<dbReference type="Pfam" id="PF01408">
    <property type="entry name" value="GFO_IDH_MocA"/>
    <property type="match status" value="1"/>
</dbReference>
<dbReference type="InterPro" id="IPR036291">
    <property type="entry name" value="NAD(P)-bd_dom_sf"/>
</dbReference>
<keyword evidence="4" id="KW-1185">Reference proteome</keyword>
<evidence type="ECO:0000259" key="2">
    <source>
        <dbReference type="Pfam" id="PF01408"/>
    </source>
</evidence>
<gene>
    <name evidence="3" type="ORF">SAMN04489717_1517</name>
</gene>
<evidence type="ECO:0000313" key="3">
    <source>
        <dbReference type="EMBL" id="SDS07020.1"/>
    </source>
</evidence>
<dbReference type="Gene3D" id="3.30.360.10">
    <property type="entry name" value="Dihydrodipicolinate Reductase, domain 2"/>
    <property type="match status" value="1"/>
</dbReference>
<organism evidence="3 4">
    <name type="scientific">Actinopolymorpha singaporensis</name>
    <dbReference type="NCBI Taxonomy" id="117157"/>
    <lineage>
        <taxon>Bacteria</taxon>
        <taxon>Bacillati</taxon>
        <taxon>Actinomycetota</taxon>
        <taxon>Actinomycetes</taxon>
        <taxon>Propionibacteriales</taxon>
        <taxon>Actinopolymorphaceae</taxon>
        <taxon>Actinopolymorpha</taxon>
    </lineage>
</organism>
<feature type="domain" description="Gfo/Idh/MocA-like oxidoreductase N-terminal" evidence="2">
    <location>
        <begin position="1"/>
        <end position="119"/>
    </location>
</feature>
<dbReference type="SUPFAM" id="SSF51735">
    <property type="entry name" value="NAD(P)-binding Rossmann-fold domains"/>
    <property type="match status" value="1"/>
</dbReference>
<name>A0A1H1P7J5_9ACTN</name>
<proteinExistence type="predicted"/>
<dbReference type="PANTHER" id="PTHR43818:SF11">
    <property type="entry name" value="BCDNA.GH03377"/>
    <property type="match status" value="1"/>
</dbReference>
<dbReference type="InterPro" id="IPR000683">
    <property type="entry name" value="Gfo/Idh/MocA-like_OxRdtase_N"/>
</dbReference>
<dbReference type="GO" id="GO:0016491">
    <property type="term" value="F:oxidoreductase activity"/>
    <property type="evidence" value="ECO:0007669"/>
    <property type="project" value="UniProtKB-KW"/>
</dbReference>
<dbReference type="AlphaFoldDB" id="A0A1H1P7J5"/>